<dbReference type="RefSeq" id="XP_036370776.1">
    <property type="nucleotide sequence ID" value="XM_036514883.1"/>
</dbReference>
<keyword evidence="7 10" id="KW-0472">Membrane</keyword>
<sequence>MATTTIALKTRKSRPGHSEADKPKPQPVPKDITVDKQDAVAYSEIAVRNNAAIMDYCRTSMSALGGATAGIMGLTSLHGFIFYFISAILLSVMLMVKAGSRWNKYFVSRRVLFFSGLFGGLFTYILFWTFLYGMVHVY</sequence>
<protein>
    <recommendedName>
        <fullName evidence="3">ER membrane protein complex subunit 6</fullName>
    </recommendedName>
    <alternativeName>
        <fullName evidence="8">Transmembrane protein 93</fullName>
    </alternativeName>
</protein>
<comment type="subcellular location">
    <subcellularLocation>
        <location evidence="1">Endoplasmic reticulum membrane</location>
        <topology evidence="1">Multi-pass membrane protein</topology>
    </subcellularLocation>
</comment>
<keyword evidence="5" id="KW-0256">Endoplasmic reticulum</keyword>
<gene>
    <name evidence="12" type="primary">LOC115226138</name>
</gene>
<evidence type="ECO:0000313" key="12">
    <source>
        <dbReference type="RefSeq" id="XP_036370776.1"/>
    </source>
</evidence>
<evidence type="ECO:0000256" key="5">
    <source>
        <dbReference type="ARBA" id="ARBA00022824"/>
    </source>
</evidence>
<evidence type="ECO:0000256" key="3">
    <source>
        <dbReference type="ARBA" id="ARBA00020827"/>
    </source>
</evidence>
<feature type="region of interest" description="Disordered" evidence="9">
    <location>
        <begin position="1"/>
        <end position="31"/>
    </location>
</feature>
<evidence type="ECO:0000256" key="2">
    <source>
        <dbReference type="ARBA" id="ARBA00009436"/>
    </source>
</evidence>
<evidence type="ECO:0000256" key="9">
    <source>
        <dbReference type="SAM" id="MobiDB-lite"/>
    </source>
</evidence>
<evidence type="ECO:0000256" key="4">
    <source>
        <dbReference type="ARBA" id="ARBA00022692"/>
    </source>
</evidence>
<dbReference type="GO" id="GO:0000045">
    <property type="term" value="P:autophagosome assembly"/>
    <property type="evidence" value="ECO:0007669"/>
    <property type="project" value="TreeGrafter"/>
</dbReference>
<feature type="transmembrane region" description="Helical" evidence="10">
    <location>
        <begin position="80"/>
        <end position="99"/>
    </location>
</feature>
<dbReference type="InterPro" id="IPR008504">
    <property type="entry name" value="Emc6"/>
</dbReference>
<dbReference type="GO" id="GO:0034975">
    <property type="term" value="P:protein folding in endoplasmic reticulum"/>
    <property type="evidence" value="ECO:0007669"/>
    <property type="project" value="TreeGrafter"/>
</dbReference>
<evidence type="ECO:0000256" key="8">
    <source>
        <dbReference type="ARBA" id="ARBA00031072"/>
    </source>
</evidence>
<evidence type="ECO:0000256" key="6">
    <source>
        <dbReference type="ARBA" id="ARBA00022989"/>
    </source>
</evidence>
<dbReference type="Proteomes" id="UP000515154">
    <property type="component" value="Linkage group LG29"/>
</dbReference>
<name>A0A7E6FSV8_9MOLL</name>
<evidence type="ECO:0000256" key="7">
    <source>
        <dbReference type="ARBA" id="ARBA00023136"/>
    </source>
</evidence>
<keyword evidence="6 10" id="KW-1133">Transmembrane helix</keyword>
<keyword evidence="11" id="KW-1185">Reference proteome</keyword>
<evidence type="ECO:0000256" key="10">
    <source>
        <dbReference type="SAM" id="Phobius"/>
    </source>
</evidence>
<comment type="similarity">
    <text evidence="2">Belongs to the EMC6 family.</text>
</comment>
<feature type="transmembrane region" description="Helical" evidence="10">
    <location>
        <begin position="111"/>
        <end position="135"/>
    </location>
</feature>
<evidence type="ECO:0000256" key="1">
    <source>
        <dbReference type="ARBA" id="ARBA00004477"/>
    </source>
</evidence>
<dbReference type="AlphaFoldDB" id="A0A7E6FSV8"/>
<reference evidence="12" key="1">
    <citation type="submission" date="2025-08" db="UniProtKB">
        <authorList>
            <consortium name="RefSeq"/>
        </authorList>
    </citation>
    <scope>IDENTIFICATION</scope>
</reference>
<proteinExistence type="inferred from homology"/>
<accession>A0A7E6FSV8</accession>
<dbReference type="Pfam" id="PF07019">
    <property type="entry name" value="EMC6"/>
    <property type="match status" value="1"/>
</dbReference>
<keyword evidence="4 10" id="KW-0812">Transmembrane</keyword>
<organism evidence="11 12">
    <name type="scientific">Octopus sinensis</name>
    <name type="common">East Asian common octopus</name>
    <dbReference type="NCBI Taxonomy" id="2607531"/>
    <lineage>
        <taxon>Eukaryota</taxon>
        <taxon>Metazoa</taxon>
        <taxon>Spiralia</taxon>
        <taxon>Lophotrochozoa</taxon>
        <taxon>Mollusca</taxon>
        <taxon>Cephalopoda</taxon>
        <taxon>Coleoidea</taxon>
        <taxon>Octopodiformes</taxon>
        <taxon>Octopoda</taxon>
        <taxon>Incirrata</taxon>
        <taxon>Octopodidae</taxon>
        <taxon>Octopus</taxon>
    </lineage>
</organism>
<dbReference type="PANTHER" id="PTHR20994">
    <property type="entry name" value="ER MEMBRANE PROTEIN COMPLEX SUBUNIT 6"/>
    <property type="match status" value="1"/>
</dbReference>
<dbReference type="PANTHER" id="PTHR20994:SF0">
    <property type="entry name" value="ER MEMBRANE PROTEIN COMPLEX SUBUNIT 6"/>
    <property type="match status" value="1"/>
</dbReference>
<dbReference type="GO" id="GO:0072546">
    <property type="term" value="C:EMC complex"/>
    <property type="evidence" value="ECO:0007669"/>
    <property type="project" value="InterPro"/>
</dbReference>
<dbReference type="InterPro" id="IPR029008">
    <property type="entry name" value="EMC6-like"/>
</dbReference>
<evidence type="ECO:0000313" key="11">
    <source>
        <dbReference type="Proteomes" id="UP000515154"/>
    </source>
</evidence>